<organism evidence="1 2">
    <name type="scientific">Alicyclobacillus fastidiosus</name>
    <dbReference type="NCBI Taxonomy" id="392011"/>
    <lineage>
        <taxon>Bacteria</taxon>
        <taxon>Bacillati</taxon>
        <taxon>Bacillota</taxon>
        <taxon>Bacilli</taxon>
        <taxon>Bacillales</taxon>
        <taxon>Alicyclobacillaceae</taxon>
        <taxon>Alicyclobacillus</taxon>
    </lineage>
</organism>
<dbReference type="Gene3D" id="1.20.1260.120">
    <property type="entry name" value="Protein of unknown function DUF2935"/>
    <property type="match status" value="1"/>
</dbReference>
<comment type="caution">
    <text evidence="1">The sequence shown here is derived from an EMBL/GenBank/DDBJ whole genome shotgun (WGS) entry which is preliminary data.</text>
</comment>
<gene>
    <name evidence="1" type="ORF">KKP3000_002801</name>
</gene>
<accession>A0ABV5AB88</accession>
<proteinExistence type="predicted"/>
<dbReference type="EMBL" id="JBDXSU010000003">
    <property type="protein sequence ID" value="MFB5189529.1"/>
    <property type="molecule type" value="Genomic_DNA"/>
</dbReference>
<protein>
    <submittedName>
        <fullName evidence="1">DUF2935 domain-containing protein</fullName>
    </submittedName>
</protein>
<evidence type="ECO:0000313" key="2">
    <source>
        <dbReference type="Proteomes" id="UP001579974"/>
    </source>
</evidence>
<dbReference type="Pfam" id="PF11155">
    <property type="entry name" value="DUF2935"/>
    <property type="match status" value="2"/>
</dbReference>
<sequence length="267" mass="30646">MDYVKTALFEHRFWLQVLGDHARFIHTSLAPKEESDIRIAESFIARFDTLLTEARGGVAAPSLSDLNERARRYATKFRAYKLHLLERHLVGKIATSLPPTFLNHMVNEIEEYLRILECLCEGETPPPLHPVHHHLLWLQDAFGHAATLTQQVDPAEQGFAHKSEAFRKQFEAFYLKAVEFAGYLRTQVDEFPALSKFNLDVGLEMKLFSEFLGELEELRLSDELLGVLEPLLPDHMAREECYYLLKLAEVTELETPNCDPTAPRVQT</sequence>
<dbReference type="RefSeq" id="WP_275475408.1">
    <property type="nucleotide sequence ID" value="NZ_CP162940.1"/>
</dbReference>
<dbReference type="SUPFAM" id="SSF158430">
    <property type="entry name" value="Bacillus cereus metalloprotein-like"/>
    <property type="match status" value="2"/>
</dbReference>
<reference evidence="1 2" key="1">
    <citation type="journal article" date="2024" name="Int. J. Mol. Sci.">
        <title>Exploration of Alicyclobacillus spp. Genome in Search of Antibiotic Resistance.</title>
        <authorList>
            <person name="Bucka-Kolendo J."/>
            <person name="Kiousi D.E."/>
            <person name="Dekowska A."/>
            <person name="Mikolajczuk-Szczyrba A."/>
            <person name="Karadedos D.M."/>
            <person name="Michael P."/>
            <person name="Galanis A."/>
            <person name="Sokolowska B."/>
        </authorList>
    </citation>
    <scope>NUCLEOTIDE SEQUENCE [LARGE SCALE GENOMIC DNA]</scope>
    <source>
        <strain evidence="1 2">KKP 3000</strain>
    </source>
</reference>
<dbReference type="Proteomes" id="UP001579974">
    <property type="component" value="Unassembled WGS sequence"/>
</dbReference>
<name>A0ABV5AB88_9BACL</name>
<keyword evidence="2" id="KW-1185">Reference proteome</keyword>
<evidence type="ECO:0000313" key="1">
    <source>
        <dbReference type="EMBL" id="MFB5189529.1"/>
    </source>
</evidence>
<dbReference type="InterPro" id="IPR021328">
    <property type="entry name" value="CotB-like"/>
</dbReference>